<dbReference type="GO" id="GO:0030056">
    <property type="term" value="C:hemidesmosome"/>
    <property type="evidence" value="ECO:0007669"/>
    <property type="project" value="TreeGrafter"/>
</dbReference>
<dbReference type="Gene3D" id="1.20.58.60">
    <property type="match status" value="8"/>
</dbReference>
<feature type="region of interest" description="Disordered" evidence="2">
    <location>
        <begin position="839"/>
        <end position="926"/>
    </location>
</feature>
<dbReference type="GO" id="GO:0042060">
    <property type="term" value="P:wound healing"/>
    <property type="evidence" value="ECO:0007669"/>
    <property type="project" value="TreeGrafter"/>
</dbReference>
<dbReference type="GO" id="GO:0005882">
    <property type="term" value="C:intermediate filament"/>
    <property type="evidence" value="ECO:0007669"/>
    <property type="project" value="TreeGrafter"/>
</dbReference>
<organism evidence="3 4">
    <name type="scientific">Polypterus senegalus</name>
    <name type="common">Senegal bichir</name>
    <dbReference type="NCBI Taxonomy" id="55291"/>
    <lineage>
        <taxon>Eukaryota</taxon>
        <taxon>Metazoa</taxon>
        <taxon>Chordata</taxon>
        <taxon>Craniata</taxon>
        <taxon>Vertebrata</taxon>
        <taxon>Euteleostomi</taxon>
        <taxon>Actinopterygii</taxon>
        <taxon>Polypteriformes</taxon>
        <taxon>Polypteridae</taxon>
        <taxon>Polypterus</taxon>
    </lineage>
</organism>
<gene>
    <name evidence="3" type="primary">Dst_0</name>
    <name evidence="3" type="ORF">GTO96_0010065</name>
</gene>
<feature type="non-terminal residue" evidence="3">
    <location>
        <position position="926"/>
    </location>
</feature>
<dbReference type="InterPro" id="IPR018159">
    <property type="entry name" value="Spectrin/alpha-actinin"/>
</dbReference>
<dbReference type="SUPFAM" id="SSF46966">
    <property type="entry name" value="Spectrin repeat"/>
    <property type="match status" value="6"/>
</dbReference>
<keyword evidence="4" id="KW-1185">Reference proteome</keyword>
<comment type="caution">
    <text evidence="3">The sequence shown here is derived from an EMBL/GenBank/DDBJ whole genome shotgun (WGS) entry which is preliminary data.</text>
</comment>
<dbReference type="GO" id="GO:0005925">
    <property type="term" value="C:focal adhesion"/>
    <property type="evidence" value="ECO:0007669"/>
    <property type="project" value="TreeGrafter"/>
</dbReference>
<dbReference type="GO" id="GO:0016020">
    <property type="term" value="C:membrane"/>
    <property type="evidence" value="ECO:0007669"/>
    <property type="project" value="TreeGrafter"/>
</dbReference>
<feature type="coiled-coil region" evidence="1">
    <location>
        <begin position="212"/>
        <end position="290"/>
    </location>
</feature>
<protein>
    <submittedName>
        <fullName evidence="3">DYST protein</fullName>
    </submittedName>
</protein>
<dbReference type="FunFam" id="1.20.58.60:FF:000001">
    <property type="entry name" value="Microtubule-actin cross-linking factor 1"/>
    <property type="match status" value="3"/>
</dbReference>
<dbReference type="CDD" id="cd00176">
    <property type="entry name" value="SPEC"/>
    <property type="match status" value="4"/>
</dbReference>
<dbReference type="GO" id="GO:0045104">
    <property type="term" value="P:intermediate filament cytoskeleton organization"/>
    <property type="evidence" value="ECO:0007669"/>
    <property type="project" value="InterPro"/>
</dbReference>
<dbReference type="FunFam" id="1.20.58.60:FF:000012">
    <property type="entry name" value="Microtubule-actin cross-linking factor 1"/>
    <property type="match status" value="1"/>
</dbReference>
<evidence type="ECO:0000256" key="2">
    <source>
        <dbReference type="SAM" id="MobiDB-lite"/>
    </source>
</evidence>
<feature type="coiled-coil region" evidence="1">
    <location>
        <begin position="328"/>
        <end position="362"/>
    </location>
</feature>
<dbReference type="GO" id="GO:0031581">
    <property type="term" value="P:hemidesmosome assembly"/>
    <property type="evidence" value="ECO:0007669"/>
    <property type="project" value="TreeGrafter"/>
</dbReference>
<feature type="coiled-coil region" evidence="1">
    <location>
        <begin position="464"/>
        <end position="502"/>
    </location>
</feature>
<dbReference type="Pfam" id="PF00435">
    <property type="entry name" value="Spectrin"/>
    <property type="match status" value="7"/>
</dbReference>
<dbReference type="AlphaFoldDB" id="A0A8X7XES0"/>
<reference evidence="3 4" key="1">
    <citation type="journal article" date="2021" name="Cell">
        <title>Tracing the genetic footprints of vertebrate landing in non-teleost ray-finned fishes.</title>
        <authorList>
            <person name="Bi X."/>
            <person name="Wang K."/>
            <person name="Yang L."/>
            <person name="Pan H."/>
            <person name="Jiang H."/>
            <person name="Wei Q."/>
            <person name="Fang M."/>
            <person name="Yu H."/>
            <person name="Zhu C."/>
            <person name="Cai Y."/>
            <person name="He Y."/>
            <person name="Gan X."/>
            <person name="Zeng H."/>
            <person name="Yu D."/>
            <person name="Zhu Y."/>
            <person name="Jiang H."/>
            <person name="Qiu Q."/>
            <person name="Yang H."/>
            <person name="Zhang Y.E."/>
            <person name="Wang W."/>
            <person name="Zhu M."/>
            <person name="He S."/>
            <person name="Zhang G."/>
        </authorList>
    </citation>
    <scope>NUCLEOTIDE SEQUENCE [LARGE SCALE GENOMIC DNA]</scope>
    <source>
        <strain evidence="3">Bchr_013</strain>
    </source>
</reference>
<evidence type="ECO:0000313" key="4">
    <source>
        <dbReference type="Proteomes" id="UP000886611"/>
    </source>
</evidence>
<dbReference type="PANTHER" id="PTHR23169:SF24">
    <property type="entry name" value="DYSTONIN"/>
    <property type="match status" value="1"/>
</dbReference>
<accession>A0A8X7XES0</accession>
<evidence type="ECO:0000313" key="3">
    <source>
        <dbReference type="EMBL" id="KAG2467313.1"/>
    </source>
</evidence>
<dbReference type="EMBL" id="JAATIS010000859">
    <property type="protein sequence ID" value="KAG2467313.1"/>
    <property type="molecule type" value="Genomic_DNA"/>
</dbReference>
<sequence>MRELIAEHKPHIDKMNKTGPQLLQLSPTEGLSIQEKYTASDQLYAQIKENVKQRAAALDEAMSKSTQFHDKIDPMLETLKRIVERLRTPPSISVEVEKIKEQINENKNVLVDLEKLQPVFETLKQRGQEMIARSEGADKDVSAKAVQEKLDLMVFIWEDIHALLEERETKLLDVMDLAEKFWCDHSGLIATIKDTQDLLRELEEPGVDPSVVKQQQETAESFGEEIEGLQEELDAIQNLGDELMSACGEPDKPVIKKSIDELNTAFDNLNKNWKERMERLEEAMQSAVQFQDGLQGMFDWVDILEGKIDSMSPVGTDLETVKQQIVELKEFKAEAYQLQIEMEKLNHQAELLLKKVVEEDDKHAIQDPFTELKLLWDNLDEKIVNRQHKLEDALLALGQFQHALDELLTWMTHTEELLNEQKKTTGDPKAIEIELAKHHVLQNDVLAHKTTVEAVNIAGNDLIESSAGEEASNLQNKLESLKQRWEKILEKTEQRRQQLDSALLQAQGFHGEIEDMQHWLKETERQLLASKGVGGLPETAREQLNVHLELCGVFELKEELYKKLMAKGEQLIAICPESHDSNTQQDLLNLREKWESVQAKMTERKVKLEEALTLATEFHNSLQDFINWLTQAEQTLTMATSPSLIMDTILFQIDEHKVFVTEVNSHRDQIIELDKTGTHLKYFSQKQDVVLIKNLLISVQSRWEKVVQRSVERGRTLDDARKRAKQFSEAWNKLMEWLEESEKALDSELEIANDPDKIKLQLAQHKEFQKALGAKHSMYDTTLRSGRSLKEKTSLNDDNQKLDDMLSELRDKWDTVCGKSVERCVERFVIQAEVIHNIKKTPSRPGSRPGSKAGSRASSRRGSDASDYDISEIQSVCSDTSETAPESSKALSRAGSRPSSSKPSKIPTPKRRSPAASKLAAKPSKR</sequence>
<dbReference type="SMART" id="SM00150">
    <property type="entry name" value="SPEC"/>
    <property type="match status" value="7"/>
</dbReference>
<dbReference type="GO" id="GO:0005737">
    <property type="term" value="C:cytoplasm"/>
    <property type="evidence" value="ECO:0007669"/>
    <property type="project" value="TreeGrafter"/>
</dbReference>
<feature type="compositionally biased region" description="Low complexity" evidence="2">
    <location>
        <begin position="896"/>
        <end position="907"/>
    </location>
</feature>
<dbReference type="GO" id="GO:0005198">
    <property type="term" value="F:structural molecule activity"/>
    <property type="evidence" value="ECO:0007669"/>
    <property type="project" value="TreeGrafter"/>
</dbReference>
<name>A0A8X7XES0_POLSE</name>
<dbReference type="InterPro" id="IPR002017">
    <property type="entry name" value="Spectrin_repeat"/>
</dbReference>
<feature type="compositionally biased region" description="Low complexity" evidence="2">
    <location>
        <begin position="843"/>
        <end position="857"/>
    </location>
</feature>
<dbReference type="GO" id="GO:0008017">
    <property type="term" value="F:microtubule binding"/>
    <property type="evidence" value="ECO:0007669"/>
    <property type="project" value="TreeGrafter"/>
</dbReference>
<dbReference type="Proteomes" id="UP000886611">
    <property type="component" value="Unassembled WGS sequence"/>
</dbReference>
<feature type="compositionally biased region" description="Low complexity" evidence="2">
    <location>
        <begin position="914"/>
        <end position="926"/>
    </location>
</feature>
<feature type="non-terminal residue" evidence="3">
    <location>
        <position position="1"/>
    </location>
</feature>
<evidence type="ECO:0000256" key="1">
    <source>
        <dbReference type="SAM" id="Coils"/>
    </source>
</evidence>
<keyword evidence="1" id="KW-0175">Coiled coil</keyword>
<dbReference type="InterPro" id="IPR043197">
    <property type="entry name" value="Plakin"/>
</dbReference>
<proteinExistence type="predicted"/>
<dbReference type="PANTHER" id="PTHR23169">
    <property type="entry name" value="ENVOPLAKIN"/>
    <property type="match status" value="1"/>
</dbReference>
<feature type="compositionally biased region" description="Polar residues" evidence="2">
    <location>
        <begin position="872"/>
        <end position="890"/>
    </location>
</feature>